<name>A0ABT3NCE4_9BACT</name>
<dbReference type="Pfam" id="PF02601">
    <property type="entry name" value="Exonuc_VII_L"/>
    <property type="match status" value="1"/>
</dbReference>
<organism evidence="9 10">
    <name type="scientific">Desulfobotulus pelophilus</name>
    <dbReference type="NCBI Taxonomy" id="2823377"/>
    <lineage>
        <taxon>Bacteria</taxon>
        <taxon>Pseudomonadati</taxon>
        <taxon>Thermodesulfobacteriota</taxon>
        <taxon>Desulfobacteria</taxon>
        <taxon>Desulfobacterales</taxon>
        <taxon>Desulfobacteraceae</taxon>
        <taxon>Desulfobotulus</taxon>
    </lineage>
</organism>
<reference evidence="9 10" key="1">
    <citation type="submission" date="2022-11" db="EMBL/GenBank/DDBJ databases">
        <title>Desulfobotulus tamanensis H1 sp. nov. - anaerobic, alkaliphilic, sulphate reducing bacterium isolated from terrestrial mud volcano.</title>
        <authorList>
            <person name="Frolova A."/>
            <person name="Merkel A.Y."/>
            <person name="Slobodkin A.I."/>
        </authorList>
    </citation>
    <scope>NUCLEOTIDE SEQUENCE [LARGE SCALE GENOMIC DNA]</scope>
    <source>
        <strain evidence="9 10">H1</strain>
    </source>
</reference>
<accession>A0ABT3NCE4</accession>
<evidence type="ECO:0000259" key="7">
    <source>
        <dbReference type="Pfam" id="PF02601"/>
    </source>
</evidence>
<comment type="subunit">
    <text evidence="5">Heterooligomer composed of large and small subunits.</text>
</comment>
<sequence length="446" mass="50309">MGKETRKIHTVSELTSDIRSRLESAYPFVWITGEVSNLSKPSSGHLYFVLKDQEAQIAAIMFRGQNRQLRFQVENGLKAIGFGRLSVYSPRGSYQLILEYLEPSGAGSLQLAFEQLKIRLEAEGLFDAACKRKLPFLPLRISLITSPDGAALHDMLKVLRNRFPALSIEIAPVRVQGQEAAGDICRAFALINEKRASDIIILARGGGSLEDLAAFNSEAVARSIFNSEIPVITGVGHETDFTIADFVADYRASTPTAAAEAAVPHKKELQSRLSAMEKQLTNAFRKQLERLREKNRNRTEKLLHPSRHLALCRMRVDDTEQKLIRRFQRLLTWKARQASWTQKAISPTLLIRRLQKDHETLSTLHKGLHLLLERELHQHRMITKNLTLRLENLSPFSILDRGYAVARVLPGQTVLKHTRNLCIGDRVEILLASGTVHCRIEEIDHG</sequence>
<feature type="domain" description="Exonuclease VII large subunit C-terminal" evidence="7">
    <location>
        <begin position="125"/>
        <end position="439"/>
    </location>
</feature>
<dbReference type="GO" id="GO:0008855">
    <property type="term" value="F:exodeoxyribonuclease VII activity"/>
    <property type="evidence" value="ECO:0007669"/>
    <property type="project" value="UniProtKB-EC"/>
</dbReference>
<dbReference type="Proteomes" id="UP001209681">
    <property type="component" value="Unassembled WGS sequence"/>
</dbReference>
<keyword evidence="3 5" id="KW-0378">Hydrolase</keyword>
<gene>
    <name evidence="5 9" type="primary">xseA</name>
    <name evidence="9" type="ORF">OOT00_14110</name>
</gene>
<dbReference type="RefSeq" id="WP_265426038.1">
    <property type="nucleotide sequence ID" value="NZ_JAPFPW010000022.1"/>
</dbReference>
<evidence type="ECO:0000256" key="4">
    <source>
        <dbReference type="ARBA" id="ARBA00022839"/>
    </source>
</evidence>
<comment type="similarity">
    <text evidence="5 6">Belongs to the XseA family.</text>
</comment>
<dbReference type="NCBIfam" id="TIGR00237">
    <property type="entry name" value="xseA"/>
    <property type="match status" value="1"/>
</dbReference>
<protein>
    <recommendedName>
        <fullName evidence="5">Exodeoxyribonuclease 7 large subunit</fullName>
        <ecNumber evidence="5">3.1.11.6</ecNumber>
    </recommendedName>
    <alternativeName>
        <fullName evidence="5">Exodeoxyribonuclease VII large subunit</fullName>
        <shortName evidence="5">Exonuclease VII large subunit</shortName>
    </alternativeName>
</protein>
<evidence type="ECO:0000256" key="6">
    <source>
        <dbReference type="RuleBase" id="RU004355"/>
    </source>
</evidence>
<keyword evidence="1 5" id="KW-0963">Cytoplasm</keyword>
<evidence type="ECO:0000313" key="9">
    <source>
        <dbReference type="EMBL" id="MCW7755118.1"/>
    </source>
</evidence>
<dbReference type="InterPro" id="IPR020579">
    <property type="entry name" value="Exonuc_VII_lsu_C"/>
</dbReference>
<dbReference type="EC" id="3.1.11.6" evidence="5"/>
<comment type="function">
    <text evidence="5">Bidirectionally degrades single-stranded DNA into large acid-insoluble oligonucleotides, which are then degraded further into small acid-soluble oligonucleotides.</text>
</comment>
<comment type="subcellular location">
    <subcellularLocation>
        <location evidence="5 6">Cytoplasm</location>
    </subcellularLocation>
</comment>
<evidence type="ECO:0000256" key="3">
    <source>
        <dbReference type="ARBA" id="ARBA00022801"/>
    </source>
</evidence>
<evidence type="ECO:0000256" key="1">
    <source>
        <dbReference type="ARBA" id="ARBA00022490"/>
    </source>
</evidence>
<evidence type="ECO:0000259" key="8">
    <source>
        <dbReference type="Pfam" id="PF13742"/>
    </source>
</evidence>
<evidence type="ECO:0000256" key="5">
    <source>
        <dbReference type="HAMAP-Rule" id="MF_00378"/>
    </source>
</evidence>
<keyword evidence="10" id="KW-1185">Reference proteome</keyword>
<keyword evidence="2 5" id="KW-0540">Nuclease</keyword>
<evidence type="ECO:0000313" key="10">
    <source>
        <dbReference type="Proteomes" id="UP001209681"/>
    </source>
</evidence>
<dbReference type="EMBL" id="JAPFPW010000022">
    <property type="protein sequence ID" value="MCW7755118.1"/>
    <property type="molecule type" value="Genomic_DNA"/>
</dbReference>
<comment type="catalytic activity">
    <reaction evidence="5 6">
        <text>Exonucleolytic cleavage in either 5'- to 3'- or 3'- to 5'-direction to yield nucleoside 5'-phosphates.</text>
        <dbReference type="EC" id="3.1.11.6"/>
    </reaction>
</comment>
<keyword evidence="4 5" id="KW-0269">Exonuclease</keyword>
<dbReference type="InterPro" id="IPR025824">
    <property type="entry name" value="OB-fold_nuc-bd_dom"/>
</dbReference>
<dbReference type="Pfam" id="PF13742">
    <property type="entry name" value="tRNA_anti_2"/>
    <property type="match status" value="1"/>
</dbReference>
<dbReference type="HAMAP" id="MF_00378">
    <property type="entry name" value="Exonuc_7_L"/>
    <property type="match status" value="1"/>
</dbReference>
<evidence type="ECO:0000256" key="2">
    <source>
        <dbReference type="ARBA" id="ARBA00022722"/>
    </source>
</evidence>
<dbReference type="PANTHER" id="PTHR30008:SF0">
    <property type="entry name" value="EXODEOXYRIBONUCLEASE 7 LARGE SUBUNIT"/>
    <property type="match status" value="1"/>
</dbReference>
<dbReference type="InterPro" id="IPR003753">
    <property type="entry name" value="Exonuc_VII_L"/>
</dbReference>
<proteinExistence type="inferred from homology"/>
<comment type="caution">
    <text evidence="9">The sequence shown here is derived from an EMBL/GenBank/DDBJ whole genome shotgun (WGS) entry which is preliminary data.</text>
</comment>
<dbReference type="PANTHER" id="PTHR30008">
    <property type="entry name" value="EXODEOXYRIBONUCLEASE 7 LARGE SUBUNIT"/>
    <property type="match status" value="1"/>
</dbReference>
<dbReference type="CDD" id="cd04489">
    <property type="entry name" value="ExoVII_LU_OBF"/>
    <property type="match status" value="1"/>
</dbReference>
<feature type="domain" description="OB-fold nucleic acid binding" evidence="8">
    <location>
        <begin position="10"/>
        <end position="101"/>
    </location>
</feature>